<dbReference type="InterPro" id="IPR001867">
    <property type="entry name" value="OmpR/PhoB-type_DNA-bd"/>
</dbReference>
<dbReference type="PROSITE" id="PS50005">
    <property type="entry name" value="TPR"/>
    <property type="match status" value="1"/>
</dbReference>
<dbReference type="EMBL" id="BSDI01000035">
    <property type="protein sequence ID" value="GLI00702.1"/>
    <property type="molecule type" value="Genomic_DNA"/>
</dbReference>
<evidence type="ECO:0000256" key="4">
    <source>
        <dbReference type="ARBA" id="ARBA00023163"/>
    </source>
</evidence>
<evidence type="ECO:0000313" key="9">
    <source>
        <dbReference type="Proteomes" id="UP001144280"/>
    </source>
</evidence>
<dbReference type="CDD" id="cd15831">
    <property type="entry name" value="BTAD"/>
    <property type="match status" value="1"/>
</dbReference>
<dbReference type="SMART" id="SM01043">
    <property type="entry name" value="BTAD"/>
    <property type="match status" value="1"/>
</dbReference>
<dbReference type="PANTHER" id="PTHR35807">
    <property type="entry name" value="TRANSCRIPTIONAL REGULATOR REDD-RELATED"/>
    <property type="match status" value="1"/>
</dbReference>
<dbReference type="SUPFAM" id="SSF48452">
    <property type="entry name" value="TPR-like"/>
    <property type="match status" value="3"/>
</dbReference>
<dbReference type="InterPro" id="IPR005158">
    <property type="entry name" value="BTAD"/>
</dbReference>
<dbReference type="Gene3D" id="1.10.10.10">
    <property type="entry name" value="Winged helix-like DNA-binding domain superfamily/Winged helix DNA-binding domain"/>
    <property type="match status" value="1"/>
</dbReference>
<feature type="DNA-binding region" description="OmpR/PhoB-type" evidence="6">
    <location>
        <begin position="1"/>
        <end position="94"/>
    </location>
</feature>
<organism evidence="8 9">
    <name type="scientific">Phytohabitans aurantiacus</name>
    <dbReference type="NCBI Taxonomy" id="3016789"/>
    <lineage>
        <taxon>Bacteria</taxon>
        <taxon>Bacillati</taxon>
        <taxon>Actinomycetota</taxon>
        <taxon>Actinomycetes</taxon>
        <taxon>Micromonosporales</taxon>
        <taxon>Micromonosporaceae</taxon>
    </lineage>
</organism>
<evidence type="ECO:0000256" key="6">
    <source>
        <dbReference type="PROSITE-ProRule" id="PRU01091"/>
    </source>
</evidence>
<dbReference type="PANTHER" id="PTHR35807:SF1">
    <property type="entry name" value="TRANSCRIPTIONAL REGULATOR REDD"/>
    <property type="match status" value="1"/>
</dbReference>
<keyword evidence="2" id="KW-0805">Transcription regulation</keyword>
<feature type="repeat" description="TPR" evidence="5">
    <location>
        <begin position="833"/>
        <end position="866"/>
    </location>
</feature>
<dbReference type="SMART" id="SM00862">
    <property type="entry name" value="Trans_reg_C"/>
    <property type="match status" value="1"/>
</dbReference>
<proteinExistence type="inferred from homology"/>
<dbReference type="PROSITE" id="PS51755">
    <property type="entry name" value="OMPR_PHOB"/>
    <property type="match status" value="1"/>
</dbReference>
<evidence type="ECO:0000313" key="8">
    <source>
        <dbReference type="EMBL" id="GLI00702.1"/>
    </source>
</evidence>
<dbReference type="Proteomes" id="UP001144280">
    <property type="component" value="Unassembled WGS sequence"/>
</dbReference>
<comment type="caution">
    <text evidence="8">The sequence shown here is derived from an EMBL/GenBank/DDBJ whole genome shotgun (WGS) entry which is preliminary data.</text>
</comment>
<feature type="domain" description="OmpR/PhoB-type" evidence="7">
    <location>
        <begin position="1"/>
        <end position="94"/>
    </location>
</feature>
<dbReference type="SUPFAM" id="SSF52540">
    <property type="entry name" value="P-loop containing nucleoside triphosphate hydrolases"/>
    <property type="match status" value="1"/>
</dbReference>
<dbReference type="SUPFAM" id="SSF46894">
    <property type="entry name" value="C-terminal effector domain of the bipartite response regulators"/>
    <property type="match status" value="1"/>
</dbReference>
<dbReference type="InterPro" id="IPR027417">
    <property type="entry name" value="P-loop_NTPase"/>
</dbReference>
<comment type="similarity">
    <text evidence="1">Belongs to the AfsR/DnrI/RedD regulatory family.</text>
</comment>
<dbReference type="Pfam" id="PF13424">
    <property type="entry name" value="TPR_12"/>
    <property type="match status" value="1"/>
</dbReference>
<dbReference type="PRINTS" id="PR00364">
    <property type="entry name" value="DISEASERSIST"/>
</dbReference>
<dbReference type="InterPro" id="IPR036388">
    <property type="entry name" value="WH-like_DNA-bd_sf"/>
</dbReference>
<name>A0ABQ5R492_9ACTN</name>
<evidence type="ECO:0000256" key="1">
    <source>
        <dbReference type="ARBA" id="ARBA00005820"/>
    </source>
</evidence>
<dbReference type="Pfam" id="PF03704">
    <property type="entry name" value="BTAD"/>
    <property type="match status" value="1"/>
</dbReference>
<evidence type="ECO:0000256" key="5">
    <source>
        <dbReference type="PROSITE-ProRule" id="PRU00339"/>
    </source>
</evidence>
<dbReference type="Pfam" id="PF00486">
    <property type="entry name" value="Trans_reg_C"/>
    <property type="match status" value="1"/>
</dbReference>
<evidence type="ECO:0000256" key="3">
    <source>
        <dbReference type="ARBA" id="ARBA00023125"/>
    </source>
</evidence>
<evidence type="ECO:0000259" key="7">
    <source>
        <dbReference type="PROSITE" id="PS51755"/>
    </source>
</evidence>
<dbReference type="RefSeq" id="WP_281901207.1">
    <property type="nucleotide sequence ID" value="NZ_BSDI01000035.1"/>
</dbReference>
<keyword evidence="9" id="KW-1185">Reference proteome</keyword>
<dbReference type="InterPro" id="IPR051677">
    <property type="entry name" value="AfsR-DnrI-RedD_regulator"/>
</dbReference>
<sequence length="922" mass="99698">MLSAEFRLLGPTEVWAADRTVDIGPPQRRAVLAALLVDAGQPVTLETLSGRVWDGEQPDGARRALHAHLARLRKALDGLDAELVRRSGGYLLEISPDRVDLHRFRRMAAAARDAGGAEQVRLLRDALDQWRGEPLADLTGGWVRRSRELWHRERLDAAVRWATVELRLHGPDQVIGRVRELLHEYPLAEPLSATLIRALAMAGRAAEALDWYAATRARLVEELGTEPGRELQELHRELLHGESSAPRTAVPLAAQLPMDVRGFAGRGEQLARLDDLLAGTAREPTAVVVSAVSGTAGVGKTALAVHWAHRAADRFPDGQLYVNLRGFDPAGAIMSPAEAVRGFLDALGVPARRVPTGIDAQAALYRSLLAGRRMLVLLDNARDAAQVRPLLPGAQGCAVLVTSRNRLHGLVAAEGALPLTLDVLSTSDARELLAGRLGAERVAAEPGPVEEIVTRCARLPLALSIVAARAAGQPDTPLATLAAELRAAGGSLDAFRADEDDARTDVRAVFSWSYRTLSTDAARLFRLLGLHSGPDVSAPAAASLAGEPLARVRAHLDELTRAHLVAEHAPGRYSLHDLLLAYAGELARAEEPEADRRAAISRLLDHYLHTAHRGALLLYPRRHPIVLADPAPGVTPEELADHRLALAWFAAEHHVLLSMVELAAAGGFERRAWQLAWTLWDFLDRRGHWHDLVAVQHTALAAAERTGDLPGQAHGHHGLGFGYDLVGRSDDALRHLDRAAGFFGALGDHAGQANVELSICSGLAGADQLAEATRAAERALDLYRAAGHRFGQAGSLNNIGLLNTMIGNHEPALPYCEQALSLYEELDDRHGQATTWDSLGSIRHNLGDHAAAVDCYERSLAIFRDFGDRHEEANTLVNLGETQLAAGQPEAARRTWRLALDILDELGHPNASEVRARLKQIA</sequence>
<dbReference type="InterPro" id="IPR011990">
    <property type="entry name" value="TPR-like_helical_dom_sf"/>
</dbReference>
<dbReference type="InterPro" id="IPR019734">
    <property type="entry name" value="TPR_rpt"/>
</dbReference>
<dbReference type="InterPro" id="IPR016032">
    <property type="entry name" value="Sig_transdc_resp-reg_C-effctor"/>
</dbReference>
<keyword evidence="5" id="KW-0802">TPR repeat</keyword>
<dbReference type="Gene3D" id="1.25.40.10">
    <property type="entry name" value="Tetratricopeptide repeat domain"/>
    <property type="match status" value="2"/>
</dbReference>
<dbReference type="SMART" id="SM00028">
    <property type="entry name" value="TPR"/>
    <property type="match status" value="4"/>
</dbReference>
<dbReference type="Pfam" id="PF13374">
    <property type="entry name" value="TPR_10"/>
    <property type="match status" value="1"/>
</dbReference>
<keyword evidence="3 6" id="KW-0238">DNA-binding</keyword>
<evidence type="ECO:0000256" key="2">
    <source>
        <dbReference type="ARBA" id="ARBA00023015"/>
    </source>
</evidence>
<keyword evidence="4" id="KW-0804">Transcription</keyword>
<gene>
    <name evidence="8" type="ORF">Pa4123_59780</name>
</gene>
<protein>
    <submittedName>
        <fullName evidence="8">SARP family transcriptional regulator</fullName>
    </submittedName>
</protein>
<accession>A0ABQ5R492</accession>
<reference evidence="8" key="1">
    <citation type="submission" date="2022-12" db="EMBL/GenBank/DDBJ databases">
        <title>New Phytohabitans aurantiacus sp. RD004123 nov., an actinomycete isolated from soil.</title>
        <authorList>
            <person name="Triningsih D.W."/>
            <person name="Harunari E."/>
            <person name="Igarashi Y."/>
        </authorList>
    </citation>
    <scope>NUCLEOTIDE SEQUENCE</scope>
    <source>
        <strain evidence="8">RD004123</strain>
    </source>
</reference>